<sequence>MSFEELVKTAPVGTSLQITVTPEVLRNFGEDIAEKTAKKLIQDLDIGKQPISEKEACKLYKKSRQSMSSYRKLGKVRYHRMGREIYYFPSELAEDMQNF</sequence>
<dbReference type="KEGG" id="mcos:GM418_10935"/>
<reference evidence="1 2" key="1">
    <citation type="submission" date="2019-11" db="EMBL/GenBank/DDBJ databases">
        <authorList>
            <person name="Zheng R.K."/>
            <person name="Sun C.M."/>
        </authorList>
    </citation>
    <scope>NUCLEOTIDE SEQUENCE [LARGE SCALE GENOMIC DNA]</scope>
    <source>
        <strain evidence="1 2">WC007</strain>
    </source>
</reference>
<evidence type="ECO:0008006" key="3">
    <source>
        <dbReference type="Google" id="ProtNLM"/>
    </source>
</evidence>
<dbReference type="AlphaFoldDB" id="A0A6I6JMM8"/>
<dbReference type="EMBL" id="CP046401">
    <property type="protein sequence ID" value="QGY44155.1"/>
    <property type="molecule type" value="Genomic_DNA"/>
</dbReference>
<evidence type="ECO:0000313" key="1">
    <source>
        <dbReference type="EMBL" id="QGY44155.1"/>
    </source>
</evidence>
<gene>
    <name evidence="1" type="ORF">GM418_10935</name>
</gene>
<name>A0A6I6JMM8_9BACT</name>
<organism evidence="1 2">
    <name type="scientific">Maribellus comscasis</name>
    <dbReference type="NCBI Taxonomy" id="2681766"/>
    <lineage>
        <taxon>Bacteria</taxon>
        <taxon>Pseudomonadati</taxon>
        <taxon>Bacteroidota</taxon>
        <taxon>Bacteroidia</taxon>
        <taxon>Marinilabiliales</taxon>
        <taxon>Prolixibacteraceae</taxon>
        <taxon>Maribellus</taxon>
    </lineage>
</organism>
<proteinExistence type="predicted"/>
<dbReference type="RefSeq" id="WP_158865980.1">
    <property type="nucleotide sequence ID" value="NZ_CP046401.1"/>
</dbReference>
<keyword evidence="2" id="KW-1185">Reference proteome</keyword>
<accession>A0A6I6JMM8</accession>
<evidence type="ECO:0000313" key="2">
    <source>
        <dbReference type="Proteomes" id="UP000428260"/>
    </source>
</evidence>
<dbReference type="Proteomes" id="UP000428260">
    <property type="component" value="Chromosome"/>
</dbReference>
<protein>
    <recommendedName>
        <fullName evidence="3">DNA-binding protein</fullName>
    </recommendedName>
</protein>